<evidence type="ECO:0000256" key="1">
    <source>
        <dbReference type="ARBA" id="ARBA00023157"/>
    </source>
</evidence>
<proteinExistence type="inferred from homology"/>
<dbReference type="AlphaFoldDB" id="A0A146FLT9"/>
<evidence type="ECO:0000313" key="3">
    <source>
        <dbReference type="EMBL" id="GAT26153.1"/>
    </source>
</evidence>
<sequence>MKFTAAAALALATVVVAQPSVRGRAVNHIPAPAGMTVSQGADSCGSGNQLSCCNKATYAGDSTEIDSGLLSGLLSNLIGSGSGSQGIGLADDCSPLDLQALDLVGLQNLLNDQCEQTAACCQGSGSDTVSNEPPDPFLIPHTDVSQEGDLIGLGLPCIALGSLL</sequence>
<keyword evidence="2" id="KW-0732">Signal</keyword>
<protein>
    <recommendedName>
        <fullName evidence="2">Hydrophobin</fullName>
    </recommendedName>
</protein>
<evidence type="ECO:0000256" key="2">
    <source>
        <dbReference type="RuleBase" id="RU365009"/>
    </source>
</evidence>
<dbReference type="SMART" id="SM00075">
    <property type="entry name" value="HYDRO"/>
    <property type="match status" value="1"/>
</dbReference>
<dbReference type="Pfam" id="PF01185">
    <property type="entry name" value="Hydrophobin"/>
    <property type="match status" value="1"/>
</dbReference>
<keyword evidence="1 2" id="KW-1015">Disulfide bond</keyword>
<feature type="chain" id="PRO_5013984197" description="Hydrophobin" evidence="2">
    <location>
        <begin position="18"/>
        <end position="164"/>
    </location>
</feature>
<accession>A0A146FLT9</accession>
<comment type="caution">
    <text evidence="3">The sequence shown here is derived from an EMBL/GenBank/DDBJ whole genome shotgun (WGS) entry which is preliminary data.</text>
</comment>
<dbReference type="VEuPathDB" id="FungiDB:ASPFODRAFT_206566"/>
<dbReference type="GO" id="GO:0005199">
    <property type="term" value="F:structural constituent of cell wall"/>
    <property type="evidence" value="ECO:0007669"/>
    <property type="project" value="InterPro"/>
</dbReference>
<comment type="similarity">
    <text evidence="2">Belongs to the fungal hydrophobin family.</text>
</comment>
<keyword evidence="2" id="KW-0134">Cell wall</keyword>
<dbReference type="EMBL" id="BCWF01000020">
    <property type="protein sequence ID" value="GAT26153.1"/>
    <property type="molecule type" value="Genomic_DNA"/>
</dbReference>
<comment type="subcellular location">
    <subcellularLocation>
        <location evidence="2">Secreted</location>
        <location evidence="2">Cell wall</location>
    </subcellularLocation>
</comment>
<reference evidence="4" key="2">
    <citation type="submission" date="2016-02" db="EMBL/GenBank/DDBJ databases">
        <title>Genome sequencing of Aspergillus luchuensis NBRC 4314.</title>
        <authorList>
            <person name="Yamada O."/>
        </authorList>
    </citation>
    <scope>NUCLEOTIDE SEQUENCE [LARGE SCALE GENOMIC DNA]</scope>
    <source>
        <strain evidence="4">RIB 2604</strain>
    </source>
</reference>
<dbReference type="InterPro" id="IPR001338">
    <property type="entry name" value="Class_I_Hydrophobin"/>
</dbReference>
<keyword evidence="2" id="KW-0964">Secreted</keyword>
<gene>
    <name evidence="3" type="ORF">RIB2604_02007320</name>
</gene>
<dbReference type="Proteomes" id="UP000075230">
    <property type="component" value="Unassembled WGS sequence"/>
</dbReference>
<organism evidence="3 4">
    <name type="scientific">Aspergillus kawachii</name>
    <name type="common">White koji mold</name>
    <name type="synonym">Aspergillus awamori var. kawachi</name>
    <dbReference type="NCBI Taxonomy" id="1069201"/>
    <lineage>
        <taxon>Eukaryota</taxon>
        <taxon>Fungi</taxon>
        <taxon>Dikarya</taxon>
        <taxon>Ascomycota</taxon>
        <taxon>Pezizomycotina</taxon>
        <taxon>Eurotiomycetes</taxon>
        <taxon>Eurotiomycetidae</taxon>
        <taxon>Eurotiales</taxon>
        <taxon>Aspergillaceae</taxon>
        <taxon>Aspergillus</taxon>
        <taxon>Aspergillus subgen. Circumdati</taxon>
    </lineage>
</organism>
<name>A0A146FLT9_ASPKA</name>
<dbReference type="GO" id="GO:0009277">
    <property type="term" value="C:fungal-type cell wall"/>
    <property type="evidence" value="ECO:0007669"/>
    <property type="project" value="InterPro"/>
</dbReference>
<feature type="signal peptide" evidence="2">
    <location>
        <begin position="1"/>
        <end position="17"/>
    </location>
</feature>
<reference evidence="3 4" key="1">
    <citation type="journal article" date="2016" name="DNA Res.">
        <title>Genome sequence of Aspergillus luchuensis NBRC 4314.</title>
        <authorList>
            <person name="Yamada O."/>
            <person name="Machida M."/>
            <person name="Hosoyama A."/>
            <person name="Goto M."/>
            <person name="Takahashi T."/>
            <person name="Futagami T."/>
            <person name="Yamagata Y."/>
            <person name="Takeuchi M."/>
            <person name="Kobayashi T."/>
            <person name="Koike H."/>
            <person name="Abe K."/>
            <person name="Asai K."/>
            <person name="Arita M."/>
            <person name="Fujita N."/>
            <person name="Fukuda K."/>
            <person name="Higa K."/>
            <person name="Horikawa H."/>
            <person name="Ishikawa T."/>
            <person name="Jinno K."/>
            <person name="Kato Y."/>
            <person name="Kirimura K."/>
            <person name="Mizutani O."/>
            <person name="Nakasone K."/>
            <person name="Sano M."/>
            <person name="Shiraishi Y."/>
            <person name="Tsukahara M."/>
            <person name="Gomi K."/>
        </authorList>
    </citation>
    <scope>NUCLEOTIDE SEQUENCE [LARGE SCALE GENOMIC DNA]</scope>
    <source>
        <strain evidence="3 4">RIB 2604</strain>
    </source>
</reference>
<evidence type="ECO:0000313" key="4">
    <source>
        <dbReference type="Proteomes" id="UP000075230"/>
    </source>
</evidence>